<dbReference type="InterPro" id="IPR047647">
    <property type="entry name" value="ISAs1_transpos"/>
</dbReference>
<dbReference type="Pfam" id="PF01609">
    <property type="entry name" value="DDE_Tnp_1"/>
    <property type="match status" value="1"/>
</dbReference>
<dbReference type="Pfam" id="PF13808">
    <property type="entry name" value="DDE_Tnp_1_assoc"/>
    <property type="match status" value="1"/>
</dbReference>
<sequence>MIFQVSKPKIAAGVALAPPSSPTSPCSVPCLDRLADLALWEAEPAADPVVVESALLGRLATAPDQRSACGLRHPLVVILALTACATLVVGSNSIAAIWQRAARTSQQVPQRLGAYRDPFTGLFTVPGERTFRRVLADVDADALDAAISGYVADAVRQAAPIPQIPDTPGPVEREQRRAARRQLTHPAPDGLLPGAALDGKVSRGARTEQGGRVFLVGAISHEHGVILGQCQVAGKRGEGPAARTPLPQLEVAGMVLTLDALHTTKATARLITEQLEAHYILILKGNQPLARTAAQALLSGPDAEWSDTTAIECDRGHDRTERRTIRTAEADDTLFPGARQAFRLRRDVGDLDGAWTSKEIVYGITGMPTTLAGPAQLNHYERAHWGVENRLHRVRDVTFREDLSQLRTGTAPRALASFRNLAISTARLADRANIAHARRDLLDHNDAFAVYNI</sequence>
<evidence type="ECO:0000256" key="1">
    <source>
        <dbReference type="SAM" id="Phobius"/>
    </source>
</evidence>
<dbReference type="InterPro" id="IPR051698">
    <property type="entry name" value="Transposase_11-like"/>
</dbReference>
<dbReference type="GO" id="GO:0006313">
    <property type="term" value="P:DNA transposition"/>
    <property type="evidence" value="ECO:0007669"/>
    <property type="project" value="InterPro"/>
</dbReference>
<keyword evidence="1" id="KW-0812">Transmembrane</keyword>
<comment type="caution">
    <text evidence="4">The sequence shown here is derived from an EMBL/GenBank/DDBJ whole genome shotgun (WGS) entry which is preliminary data.</text>
</comment>
<feature type="domain" description="Transposase IS4-like" evidence="2">
    <location>
        <begin position="215"/>
        <end position="422"/>
    </location>
</feature>
<name>A0A7W7S2U0_9ACTN</name>
<evidence type="ECO:0000259" key="2">
    <source>
        <dbReference type="Pfam" id="PF01609"/>
    </source>
</evidence>
<dbReference type="PANTHER" id="PTHR30298">
    <property type="entry name" value="H REPEAT-ASSOCIATED PREDICTED TRANSPOSASE"/>
    <property type="match status" value="1"/>
</dbReference>
<dbReference type="InterPro" id="IPR002559">
    <property type="entry name" value="Transposase_11"/>
</dbReference>
<proteinExistence type="predicted"/>
<evidence type="ECO:0000313" key="4">
    <source>
        <dbReference type="EMBL" id="MBB4942880.1"/>
    </source>
</evidence>
<dbReference type="EMBL" id="JACHJU010000004">
    <property type="protein sequence ID" value="MBB4942880.1"/>
    <property type="molecule type" value="Genomic_DNA"/>
</dbReference>
<dbReference type="GO" id="GO:0004803">
    <property type="term" value="F:transposase activity"/>
    <property type="evidence" value="ECO:0007669"/>
    <property type="project" value="InterPro"/>
</dbReference>
<dbReference type="Proteomes" id="UP000534286">
    <property type="component" value="Unassembled WGS sequence"/>
</dbReference>
<dbReference type="InterPro" id="IPR032806">
    <property type="entry name" value="YbfD_N"/>
</dbReference>
<evidence type="ECO:0000259" key="3">
    <source>
        <dbReference type="Pfam" id="PF13808"/>
    </source>
</evidence>
<feature type="domain" description="H repeat-associated protein N-terminal" evidence="3">
    <location>
        <begin position="58"/>
        <end position="150"/>
    </location>
</feature>
<dbReference type="RefSeq" id="WP_184758825.1">
    <property type="nucleotide sequence ID" value="NZ_JACHJU010000004.1"/>
</dbReference>
<keyword evidence="5" id="KW-1185">Reference proteome</keyword>
<protein>
    <submittedName>
        <fullName evidence="4">Putative transposase YbfD/YdcC</fullName>
    </submittedName>
</protein>
<dbReference type="NCBIfam" id="NF033564">
    <property type="entry name" value="transpos_ISAs1"/>
    <property type="match status" value="1"/>
</dbReference>
<organism evidence="4 5">
    <name type="scientific">Streptosporangium album</name>
    <dbReference type="NCBI Taxonomy" id="47479"/>
    <lineage>
        <taxon>Bacteria</taxon>
        <taxon>Bacillati</taxon>
        <taxon>Actinomycetota</taxon>
        <taxon>Actinomycetes</taxon>
        <taxon>Streptosporangiales</taxon>
        <taxon>Streptosporangiaceae</taxon>
        <taxon>Streptosporangium</taxon>
    </lineage>
</organism>
<accession>A0A7W7S2U0</accession>
<keyword evidence="1" id="KW-0472">Membrane</keyword>
<dbReference type="GO" id="GO:0003677">
    <property type="term" value="F:DNA binding"/>
    <property type="evidence" value="ECO:0007669"/>
    <property type="project" value="InterPro"/>
</dbReference>
<dbReference type="PANTHER" id="PTHR30298:SF0">
    <property type="entry name" value="PROTEIN YBFL-RELATED"/>
    <property type="match status" value="1"/>
</dbReference>
<dbReference type="AlphaFoldDB" id="A0A7W7S2U0"/>
<reference evidence="4 5" key="1">
    <citation type="submission" date="2020-08" db="EMBL/GenBank/DDBJ databases">
        <title>Sequencing the genomes of 1000 actinobacteria strains.</title>
        <authorList>
            <person name="Klenk H.-P."/>
        </authorList>
    </citation>
    <scope>NUCLEOTIDE SEQUENCE [LARGE SCALE GENOMIC DNA]</scope>
    <source>
        <strain evidence="4 5">DSM 43023</strain>
    </source>
</reference>
<feature type="transmembrane region" description="Helical" evidence="1">
    <location>
        <begin position="75"/>
        <end position="98"/>
    </location>
</feature>
<gene>
    <name evidence="4" type="ORF">FHR32_007280</name>
</gene>
<evidence type="ECO:0000313" key="5">
    <source>
        <dbReference type="Proteomes" id="UP000534286"/>
    </source>
</evidence>
<keyword evidence="1" id="KW-1133">Transmembrane helix</keyword>